<dbReference type="PANTHER" id="PTHR13069:SF21">
    <property type="entry name" value="ALKYLATED DNA REPAIR PROTEIN ALKB HOMOLOG 8"/>
    <property type="match status" value="1"/>
</dbReference>
<dbReference type="GO" id="GO:0008168">
    <property type="term" value="F:methyltransferase activity"/>
    <property type="evidence" value="ECO:0007669"/>
    <property type="project" value="UniProtKB-KW"/>
</dbReference>
<evidence type="ECO:0008006" key="5">
    <source>
        <dbReference type="Google" id="ProtNLM"/>
    </source>
</evidence>
<dbReference type="Proteomes" id="UP000177907">
    <property type="component" value="Unassembled WGS sequence"/>
</dbReference>
<name>A0A1F6NYI9_9BACT</name>
<gene>
    <name evidence="3" type="ORF">A3J93_01350</name>
</gene>
<dbReference type="EMBL" id="MFQZ01000001">
    <property type="protein sequence ID" value="OGH88724.1"/>
    <property type="molecule type" value="Genomic_DNA"/>
</dbReference>
<dbReference type="STRING" id="1798704.A3J93_01350"/>
<keyword evidence="1" id="KW-0489">Methyltransferase</keyword>
<reference evidence="3 4" key="1">
    <citation type="journal article" date="2016" name="Nat. Commun.">
        <title>Thousands of microbial genomes shed light on interconnected biogeochemical processes in an aquifer system.</title>
        <authorList>
            <person name="Anantharaman K."/>
            <person name="Brown C.T."/>
            <person name="Hug L.A."/>
            <person name="Sharon I."/>
            <person name="Castelle C.J."/>
            <person name="Probst A.J."/>
            <person name="Thomas B.C."/>
            <person name="Singh A."/>
            <person name="Wilkins M.J."/>
            <person name="Karaoz U."/>
            <person name="Brodie E.L."/>
            <person name="Williams K.H."/>
            <person name="Hubbard S.S."/>
            <person name="Banfield J.F."/>
        </authorList>
    </citation>
    <scope>NUCLEOTIDE SEQUENCE [LARGE SCALE GENOMIC DNA]</scope>
</reference>
<evidence type="ECO:0000256" key="1">
    <source>
        <dbReference type="ARBA" id="ARBA00022603"/>
    </source>
</evidence>
<dbReference type="PANTHER" id="PTHR13069">
    <property type="entry name" value="ALKYLATED DNA REPAIR PROTEIN ALKB HOMOLOG 8"/>
    <property type="match status" value="1"/>
</dbReference>
<dbReference type="Gene3D" id="3.40.50.150">
    <property type="entry name" value="Vaccinia Virus protein VP39"/>
    <property type="match status" value="1"/>
</dbReference>
<dbReference type="InterPro" id="IPR029063">
    <property type="entry name" value="SAM-dependent_MTases_sf"/>
</dbReference>
<dbReference type="SUPFAM" id="SSF53335">
    <property type="entry name" value="S-adenosyl-L-methionine-dependent methyltransferases"/>
    <property type="match status" value="1"/>
</dbReference>
<sequence>MDIIAKTREDYNRIAKHFSATRQELWPELLGFKKYVKVGDKVLDWGCGNGRLLSMLKNFKIEYFGVDQSVELLKLARQRFAPEIKTKKVKFFSNASRPKKFPKDYFDIVYCIAVLFHLPDEATRLAQLQEFYNEMKPGAKVIVMVWNLGSDWAKVKSKNWQEIAPNDFLIPWKNPQGEKIVDRCYHHFTEEELVGLMKRAGFKKIKIKFMNNGTWTDDKGGRNMVAVGAK</sequence>
<evidence type="ECO:0000313" key="4">
    <source>
        <dbReference type="Proteomes" id="UP000177907"/>
    </source>
</evidence>
<dbReference type="GO" id="GO:0032259">
    <property type="term" value="P:methylation"/>
    <property type="evidence" value="ECO:0007669"/>
    <property type="project" value="UniProtKB-KW"/>
</dbReference>
<dbReference type="AlphaFoldDB" id="A0A1F6NYI9"/>
<dbReference type="InterPro" id="IPR051422">
    <property type="entry name" value="AlkB_tRNA_MeTrf/Diox"/>
</dbReference>
<proteinExistence type="predicted"/>
<organism evidence="3 4">
    <name type="scientific">Candidatus Magasanikbacteria bacterium RIFOXYC2_FULL_42_28</name>
    <dbReference type="NCBI Taxonomy" id="1798704"/>
    <lineage>
        <taxon>Bacteria</taxon>
        <taxon>Candidatus Magasanikiibacteriota</taxon>
    </lineage>
</organism>
<accession>A0A1F6NYI9</accession>
<keyword evidence="2" id="KW-0808">Transferase</keyword>
<dbReference type="Pfam" id="PF13489">
    <property type="entry name" value="Methyltransf_23"/>
    <property type="match status" value="1"/>
</dbReference>
<comment type="caution">
    <text evidence="3">The sequence shown here is derived from an EMBL/GenBank/DDBJ whole genome shotgun (WGS) entry which is preliminary data.</text>
</comment>
<evidence type="ECO:0000256" key="2">
    <source>
        <dbReference type="ARBA" id="ARBA00022679"/>
    </source>
</evidence>
<evidence type="ECO:0000313" key="3">
    <source>
        <dbReference type="EMBL" id="OGH88724.1"/>
    </source>
</evidence>
<protein>
    <recommendedName>
        <fullName evidence="5">Methyltransferase domain-containing protein</fullName>
    </recommendedName>
</protein>
<dbReference type="CDD" id="cd02440">
    <property type="entry name" value="AdoMet_MTases"/>
    <property type="match status" value="1"/>
</dbReference>